<organism evidence="3 4">
    <name type="scientific">Undibacterium danionis</name>
    <dbReference type="NCBI Taxonomy" id="1812100"/>
    <lineage>
        <taxon>Bacteria</taxon>
        <taxon>Pseudomonadati</taxon>
        <taxon>Pseudomonadota</taxon>
        <taxon>Betaproteobacteria</taxon>
        <taxon>Burkholderiales</taxon>
        <taxon>Oxalobacteraceae</taxon>
        <taxon>Undibacterium</taxon>
    </lineage>
</organism>
<evidence type="ECO:0000256" key="2">
    <source>
        <dbReference type="SAM" id="SignalP"/>
    </source>
</evidence>
<dbReference type="EMBL" id="JBHLXJ010000016">
    <property type="protein sequence ID" value="MFC0351237.1"/>
    <property type="molecule type" value="Genomic_DNA"/>
</dbReference>
<gene>
    <name evidence="3" type="ORF">ACFFJH_15565</name>
</gene>
<reference evidence="3 4" key="1">
    <citation type="submission" date="2024-09" db="EMBL/GenBank/DDBJ databases">
        <authorList>
            <person name="Sun Q."/>
            <person name="Mori K."/>
        </authorList>
    </citation>
    <scope>NUCLEOTIDE SEQUENCE [LARGE SCALE GENOMIC DNA]</scope>
    <source>
        <strain evidence="3 4">CCM 8677</strain>
    </source>
</reference>
<proteinExistence type="predicted"/>
<keyword evidence="2" id="KW-0732">Signal</keyword>
<keyword evidence="4" id="KW-1185">Reference proteome</keyword>
<feature type="region of interest" description="Disordered" evidence="1">
    <location>
        <begin position="84"/>
        <end position="111"/>
    </location>
</feature>
<evidence type="ECO:0000313" key="3">
    <source>
        <dbReference type="EMBL" id="MFC0351237.1"/>
    </source>
</evidence>
<sequence length="111" mass="11878">MKTSLSTKSLLVIASLAAVVGAATAFQSNSDQQKNLNTKVATQKMQKVVVSAKRMSAEEKLSFDLQNSAMQTVVISAKRLTTEQKNAMDAQERAEQNTSAKSASARNSIKG</sequence>
<name>A0ABV6IHX8_9BURK</name>
<feature type="chain" id="PRO_5045926301" evidence="2">
    <location>
        <begin position="26"/>
        <end position="111"/>
    </location>
</feature>
<comment type="caution">
    <text evidence="3">The sequence shown here is derived from an EMBL/GenBank/DDBJ whole genome shotgun (WGS) entry which is preliminary data.</text>
</comment>
<dbReference type="Proteomes" id="UP001589844">
    <property type="component" value="Unassembled WGS sequence"/>
</dbReference>
<evidence type="ECO:0000256" key="1">
    <source>
        <dbReference type="SAM" id="MobiDB-lite"/>
    </source>
</evidence>
<dbReference type="RefSeq" id="WP_390213851.1">
    <property type="nucleotide sequence ID" value="NZ_JBHLXJ010000016.1"/>
</dbReference>
<evidence type="ECO:0000313" key="4">
    <source>
        <dbReference type="Proteomes" id="UP001589844"/>
    </source>
</evidence>
<feature type="compositionally biased region" description="Polar residues" evidence="1">
    <location>
        <begin position="96"/>
        <end position="111"/>
    </location>
</feature>
<feature type="signal peptide" evidence="2">
    <location>
        <begin position="1"/>
        <end position="25"/>
    </location>
</feature>
<protein>
    <submittedName>
        <fullName evidence="3">Uncharacterized protein</fullName>
    </submittedName>
</protein>
<accession>A0ABV6IHX8</accession>